<keyword evidence="3" id="KW-1185">Reference proteome</keyword>
<comment type="caution">
    <text evidence="2">The sequence shown here is derived from an EMBL/GenBank/DDBJ whole genome shotgun (WGS) entry which is preliminary data.</text>
</comment>
<dbReference type="AlphaFoldDB" id="A0A397IWM3"/>
<name>A0A397IWM3_9GLOM</name>
<keyword evidence="1" id="KW-0732">Signal</keyword>
<dbReference type="EMBL" id="PQFF01000176">
    <property type="protein sequence ID" value="RHZ77040.1"/>
    <property type="molecule type" value="Genomic_DNA"/>
</dbReference>
<proteinExistence type="predicted"/>
<evidence type="ECO:0000313" key="2">
    <source>
        <dbReference type="EMBL" id="RHZ77040.1"/>
    </source>
</evidence>
<protein>
    <submittedName>
        <fullName evidence="2">Uncharacterized protein</fullName>
    </submittedName>
</protein>
<evidence type="ECO:0000313" key="3">
    <source>
        <dbReference type="Proteomes" id="UP000266861"/>
    </source>
</evidence>
<sequence>MTKKSNFWFTIYTLTFLAFRASTVNGMSGVNILNLDLCWYICSPIPVNAIAFAWQIIDTGVVSDVNGTLAQNPAELTTTSEDSGCYGIVTNTTGLQQYLLGLDFVFAQGLSCLNKTKSCSKSGTLNIITPLCALIINPTINHNYTFQYSLLFDLVSTTSVISGTATPTSISTKPSVIFPTTQVTPTTSIGPTTTRKTPVATNTVKGHSNRVKLSIPLTLFSIIINILRIYY</sequence>
<evidence type="ECO:0000256" key="1">
    <source>
        <dbReference type="SAM" id="SignalP"/>
    </source>
</evidence>
<dbReference type="OrthoDB" id="10481186at2759"/>
<feature type="chain" id="PRO_5017331666" evidence="1">
    <location>
        <begin position="27"/>
        <end position="231"/>
    </location>
</feature>
<dbReference type="Proteomes" id="UP000266861">
    <property type="component" value="Unassembled WGS sequence"/>
</dbReference>
<feature type="signal peptide" evidence="1">
    <location>
        <begin position="1"/>
        <end position="26"/>
    </location>
</feature>
<organism evidence="2 3">
    <name type="scientific">Diversispora epigaea</name>
    <dbReference type="NCBI Taxonomy" id="1348612"/>
    <lineage>
        <taxon>Eukaryota</taxon>
        <taxon>Fungi</taxon>
        <taxon>Fungi incertae sedis</taxon>
        <taxon>Mucoromycota</taxon>
        <taxon>Glomeromycotina</taxon>
        <taxon>Glomeromycetes</taxon>
        <taxon>Diversisporales</taxon>
        <taxon>Diversisporaceae</taxon>
        <taxon>Diversispora</taxon>
    </lineage>
</organism>
<gene>
    <name evidence="2" type="ORF">Glove_186g116</name>
</gene>
<accession>A0A397IWM3</accession>
<reference evidence="2 3" key="1">
    <citation type="submission" date="2018-08" db="EMBL/GenBank/DDBJ databases">
        <title>Genome and evolution of the arbuscular mycorrhizal fungus Diversispora epigaea (formerly Glomus versiforme) and its bacterial endosymbionts.</title>
        <authorList>
            <person name="Sun X."/>
            <person name="Fei Z."/>
            <person name="Harrison M."/>
        </authorList>
    </citation>
    <scope>NUCLEOTIDE SEQUENCE [LARGE SCALE GENOMIC DNA]</scope>
    <source>
        <strain evidence="2 3">IT104</strain>
    </source>
</reference>